<comment type="caution">
    <text evidence="4">The sequence shown here is derived from an EMBL/GenBank/DDBJ whole genome shotgun (WGS) entry which is preliminary data.</text>
</comment>
<gene>
    <name evidence="4" type="ORF">GCM10022255_027820</name>
</gene>
<dbReference type="PRINTS" id="PR00301">
    <property type="entry name" value="HEATSHOCK70"/>
</dbReference>
<evidence type="ECO:0008006" key="6">
    <source>
        <dbReference type="Google" id="ProtNLM"/>
    </source>
</evidence>
<evidence type="ECO:0000313" key="5">
    <source>
        <dbReference type="Proteomes" id="UP001500620"/>
    </source>
</evidence>
<keyword evidence="5" id="KW-1185">Reference proteome</keyword>
<protein>
    <recommendedName>
        <fullName evidence="6">Hsp70 family protein</fullName>
    </recommendedName>
</protein>
<name>A0ABP8D692_9ACTN</name>
<dbReference type="PANTHER" id="PTHR42749:SF1">
    <property type="entry name" value="CELL SHAPE-DETERMINING PROTEIN MREB"/>
    <property type="match status" value="1"/>
</dbReference>
<dbReference type="InterPro" id="IPR043129">
    <property type="entry name" value="ATPase_NBD"/>
</dbReference>
<evidence type="ECO:0000256" key="3">
    <source>
        <dbReference type="ARBA" id="ARBA00023186"/>
    </source>
</evidence>
<keyword evidence="2" id="KW-0067">ATP-binding</keyword>
<sequence length="375" mass="38954">MPAAAPVSAAMPAGVPVSTGMPSGPHLGIDFGTSNTAAVLRTPDGRRLPLLFDGSPLLPSAVYADEDGRLAVGRDAVHLARSAPERFEPAPKRCIDDGRVLLGDREHAVADLIGAVLARVLDEARRTLDGATPAVTITHPAAWGPTRRETLVAAAERAGAPSAALLPEPVAAARFLTRLHGAAVAPGAAIVVYDFGAGTFDATVLINRDGRFDVAATEGLGDTGGRDVDAALLQYIANVYAARDAATWQRLERPATPADHRARWTLLDDVRTAKEMLSRASSTLVHVPLFDDQLLVTREQLEALAAPIVERTVAATKSALWSAGPAASTVGAVFLVGGSSRLPLATTALHRAISVAPTTLERPETVVAEGATSEG</sequence>
<dbReference type="Gene3D" id="3.90.640.10">
    <property type="entry name" value="Actin, Chain A, domain 4"/>
    <property type="match status" value="1"/>
</dbReference>
<organism evidence="4 5">
    <name type="scientific">Dactylosporangium darangshiense</name>
    <dbReference type="NCBI Taxonomy" id="579108"/>
    <lineage>
        <taxon>Bacteria</taxon>
        <taxon>Bacillati</taxon>
        <taxon>Actinomycetota</taxon>
        <taxon>Actinomycetes</taxon>
        <taxon>Micromonosporales</taxon>
        <taxon>Micromonosporaceae</taxon>
        <taxon>Dactylosporangium</taxon>
    </lineage>
</organism>
<proteinExistence type="predicted"/>
<dbReference type="SUPFAM" id="SSF53067">
    <property type="entry name" value="Actin-like ATPase domain"/>
    <property type="match status" value="2"/>
</dbReference>
<evidence type="ECO:0000256" key="2">
    <source>
        <dbReference type="ARBA" id="ARBA00022840"/>
    </source>
</evidence>
<dbReference type="Pfam" id="PF00012">
    <property type="entry name" value="HSP70"/>
    <property type="match status" value="1"/>
</dbReference>
<dbReference type="Gene3D" id="3.30.420.40">
    <property type="match status" value="2"/>
</dbReference>
<keyword evidence="3" id="KW-0143">Chaperone</keyword>
<keyword evidence="1" id="KW-0547">Nucleotide-binding</keyword>
<reference evidence="5" key="1">
    <citation type="journal article" date="2019" name="Int. J. Syst. Evol. Microbiol.">
        <title>The Global Catalogue of Microorganisms (GCM) 10K type strain sequencing project: providing services to taxonomists for standard genome sequencing and annotation.</title>
        <authorList>
            <consortium name="The Broad Institute Genomics Platform"/>
            <consortium name="The Broad Institute Genome Sequencing Center for Infectious Disease"/>
            <person name="Wu L."/>
            <person name="Ma J."/>
        </authorList>
    </citation>
    <scope>NUCLEOTIDE SEQUENCE [LARGE SCALE GENOMIC DNA]</scope>
    <source>
        <strain evidence="5">JCM 17441</strain>
    </source>
</reference>
<dbReference type="EMBL" id="BAABAT010000005">
    <property type="protein sequence ID" value="GAA4248315.1"/>
    <property type="molecule type" value="Genomic_DNA"/>
</dbReference>
<evidence type="ECO:0000313" key="4">
    <source>
        <dbReference type="EMBL" id="GAA4248315.1"/>
    </source>
</evidence>
<dbReference type="PANTHER" id="PTHR42749">
    <property type="entry name" value="CELL SHAPE-DETERMINING PROTEIN MREB"/>
    <property type="match status" value="1"/>
</dbReference>
<accession>A0ABP8D692</accession>
<dbReference type="Proteomes" id="UP001500620">
    <property type="component" value="Unassembled WGS sequence"/>
</dbReference>
<dbReference type="InterPro" id="IPR013126">
    <property type="entry name" value="Hsp_70_fam"/>
</dbReference>
<evidence type="ECO:0000256" key="1">
    <source>
        <dbReference type="ARBA" id="ARBA00022741"/>
    </source>
</evidence>